<organism evidence="1 2">
    <name type="scientific">Fragilariopsis cylindrus CCMP1102</name>
    <dbReference type="NCBI Taxonomy" id="635003"/>
    <lineage>
        <taxon>Eukaryota</taxon>
        <taxon>Sar</taxon>
        <taxon>Stramenopiles</taxon>
        <taxon>Ochrophyta</taxon>
        <taxon>Bacillariophyta</taxon>
        <taxon>Bacillariophyceae</taxon>
        <taxon>Bacillariophycidae</taxon>
        <taxon>Bacillariales</taxon>
        <taxon>Bacillariaceae</taxon>
        <taxon>Fragilariopsis</taxon>
    </lineage>
</organism>
<gene>
    <name evidence="1" type="ORF">FRACYDRAFT_251534</name>
</gene>
<protein>
    <submittedName>
        <fullName evidence="1">Uncharacterized protein</fullName>
    </submittedName>
</protein>
<dbReference type="AlphaFoldDB" id="A0A1E7EMM4"/>
<name>A0A1E7EMM4_9STRA</name>
<dbReference type="KEGG" id="fcy:FRACYDRAFT_251534"/>
<accession>A0A1E7EMM4</accession>
<evidence type="ECO:0000313" key="1">
    <source>
        <dbReference type="EMBL" id="OEU07202.1"/>
    </source>
</evidence>
<evidence type="ECO:0000313" key="2">
    <source>
        <dbReference type="Proteomes" id="UP000095751"/>
    </source>
</evidence>
<dbReference type="Proteomes" id="UP000095751">
    <property type="component" value="Unassembled WGS sequence"/>
</dbReference>
<dbReference type="EMBL" id="KV784388">
    <property type="protein sequence ID" value="OEU07202.1"/>
    <property type="molecule type" value="Genomic_DNA"/>
</dbReference>
<keyword evidence="2" id="KW-1185">Reference proteome</keyword>
<dbReference type="InParanoid" id="A0A1E7EMM4"/>
<proteinExistence type="predicted"/>
<sequence>MHHQYRSNNLERLYGAQHYTYRYKVQLLLRAVPSAPVVKAMMHHQYRSNNLERLYGAQHYTYRYKVQLLLRAAGRLGRCQGGLQNRGLESVVAFIPLWPVVVESGGLNTYPCPCNVGGGQNFSRHFIHTLYFNVGDYRLANLVLLYGVPA</sequence>
<reference evidence="1 2" key="1">
    <citation type="submission" date="2016-09" db="EMBL/GenBank/DDBJ databases">
        <title>Extensive genetic diversity and differential bi-allelic expression allows diatom success in the polar Southern Ocean.</title>
        <authorList>
            <consortium name="DOE Joint Genome Institute"/>
            <person name="Mock T."/>
            <person name="Otillar R.P."/>
            <person name="Strauss J."/>
            <person name="Dupont C."/>
            <person name="Frickenhaus S."/>
            <person name="Maumus F."/>
            <person name="Mcmullan M."/>
            <person name="Sanges R."/>
            <person name="Schmutz J."/>
            <person name="Toseland A."/>
            <person name="Valas R."/>
            <person name="Veluchamy A."/>
            <person name="Ward B.J."/>
            <person name="Allen A."/>
            <person name="Barry K."/>
            <person name="Falciatore A."/>
            <person name="Ferrante M."/>
            <person name="Fortunato A.E."/>
            <person name="Gloeckner G."/>
            <person name="Gruber A."/>
            <person name="Hipkin R."/>
            <person name="Janech M."/>
            <person name="Kroth P."/>
            <person name="Leese F."/>
            <person name="Lindquist E."/>
            <person name="Lyon B.R."/>
            <person name="Martin J."/>
            <person name="Mayer C."/>
            <person name="Parker M."/>
            <person name="Quesneville H."/>
            <person name="Raymond J."/>
            <person name="Uhlig C."/>
            <person name="Valentin K.U."/>
            <person name="Worden A.Z."/>
            <person name="Armbrust E.V."/>
            <person name="Bowler C."/>
            <person name="Green B."/>
            <person name="Moulton V."/>
            <person name="Van Oosterhout C."/>
            <person name="Grigoriev I."/>
        </authorList>
    </citation>
    <scope>NUCLEOTIDE SEQUENCE [LARGE SCALE GENOMIC DNA]</scope>
    <source>
        <strain evidence="1 2">CCMP1102</strain>
    </source>
</reference>